<evidence type="ECO:0000313" key="2">
    <source>
        <dbReference type="Proteomes" id="UP000299102"/>
    </source>
</evidence>
<organism evidence="1 2">
    <name type="scientific">Eumeta variegata</name>
    <name type="common">Bagworm moth</name>
    <name type="synonym">Eumeta japonica</name>
    <dbReference type="NCBI Taxonomy" id="151549"/>
    <lineage>
        <taxon>Eukaryota</taxon>
        <taxon>Metazoa</taxon>
        <taxon>Ecdysozoa</taxon>
        <taxon>Arthropoda</taxon>
        <taxon>Hexapoda</taxon>
        <taxon>Insecta</taxon>
        <taxon>Pterygota</taxon>
        <taxon>Neoptera</taxon>
        <taxon>Endopterygota</taxon>
        <taxon>Lepidoptera</taxon>
        <taxon>Glossata</taxon>
        <taxon>Ditrysia</taxon>
        <taxon>Tineoidea</taxon>
        <taxon>Psychidae</taxon>
        <taxon>Oiketicinae</taxon>
        <taxon>Eumeta</taxon>
    </lineage>
</organism>
<gene>
    <name evidence="1" type="ORF">EVAR_56167_1</name>
</gene>
<reference evidence="1 2" key="1">
    <citation type="journal article" date="2019" name="Commun. Biol.">
        <title>The bagworm genome reveals a unique fibroin gene that provides high tensile strength.</title>
        <authorList>
            <person name="Kono N."/>
            <person name="Nakamura H."/>
            <person name="Ohtoshi R."/>
            <person name="Tomita M."/>
            <person name="Numata K."/>
            <person name="Arakawa K."/>
        </authorList>
    </citation>
    <scope>NUCLEOTIDE SEQUENCE [LARGE SCALE GENOMIC DNA]</scope>
</reference>
<name>A0A4C1Y4S2_EUMVA</name>
<dbReference type="EMBL" id="BGZK01001076">
    <property type="protein sequence ID" value="GBP70500.1"/>
    <property type="molecule type" value="Genomic_DNA"/>
</dbReference>
<keyword evidence="2" id="KW-1185">Reference proteome</keyword>
<protein>
    <submittedName>
        <fullName evidence="1">Uncharacterized protein</fullName>
    </submittedName>
</protein>
<evidence type="ECO:0000313" key="1">
    <source>
        <dbReference type="EMBL" id="GBP70500.1"/>
    </source>
</evidence>
<accession>A0A4C1Y4S2</accession>
<dbReference type="OrthoDB" id="1101576at2759"/>
<proteinExistence type="predicted"/>
<dbReference type="AlphaFoldDB" id="A0A4C1Y4S2"/>
<sequence length="89" mass="10372">MEIPPWIINPFDETEVENVMLQEELLELSTNEKLKVTFKRGYQKFWLRAEIPENHNEVSIDRSNLHFSFRDLEIGSDVPAGSPPDPAKF</sequence>
<dbReference type="Proteomes" id="UP000299102">
    <property type="component" value="Unassembled WGS sequence"/>
</dbReference>
<comment type="caution">
    <text evidence="1">The sequence shown here is derived from an EMBL/GenBank/DDBJ whole genome shotgun (WGS) entry which is preliminary data.</text>
</comment>